<keyword evidence="8" id="KW-0175">Coiled coil</keyword>
<evidence type="ECO:0000313" key="11">
    <source>
        <dbReference type="Proteomes" id="UP001243330"/>
    </source>
</evidence>
<accession>A0AAD9E8T1</accession>
<evidence type="ECO:0000256" key="2">
    <source>
        <dbReference type="ARBA" id="ARBA00022723"/>
    </source>
</evidence>
<keyword evidence="6" id="KW-0539">Nucleus</keyword>
<dbReference type="EMBL" id="JAQOWY010000719">
    <property type="protein sequence ID" value="KAK1839103.1"/>
    <property type="molecule type" value="Genomic_DNA"/>
</dbReference>
<feature type="coiled-coil region" evidence="8">
    <location>
        <begin position="10"/>
        <end position="37"/>
    </location>
</feature>
<dbReference type="GO" id="GO:0008270">
    <property type="term" value="F:zinc ion binding"/>
    <property type="evidence" value="ECO:0007669"/>
    <property type="project" value="UniProtKB-KW"/>
</dbReference>
<dbReference type="PANTHER" id="PTHR24406">
    <property type="entry name" value="TRANSCRIPTIONAL REPRESSOR CTCFL-RELATED"/>
    <property type="match status" value="1"/>
</dbReference>
<protein>
    <recommendedName>
        <fullName evidence="9">C2H2-type domain-containing protein</fullName>
    </recommendedName>
</protein>
<sequence length="913" mass="103752">MAPRRIRKDIMSDQVQMKKQEESRQRLQKRLAEQTSGPVERVRGLAQNTRNARTALWETSASYFRDIAGKDPKEVWLGLCKDDREAEIICQDFLEHYLRNSESRRLVFGPEESEDALTITCALTVQSLWKDLVTEADDRILYNKRLEDPLNKSQWMLRLPSQEKDMMGMFPAARIRRWVLDVLAPNYGLSFEQTFVKREATDEDILRVLSGLWEKADDIPCAPAARVSFDWTLNLLGVTGFRISEVINIPYSQVELGVVRNPSDPTRTALVATIHLEHRKQKTNAVKGAQNHKLQFQVTMMPYRLICLTRKVIAQALSDGAFEAGFTTYDDLLERPILENVDYVPLKWKAEFSNKVMFPITRTGFWSLWRLAQQALGMRDYLKIHSIRVGAGVFEPAFRNYILGNTTAVYEKSYIPQLVSGKDLMTAAWGALAGTDEITNQLRHATSTRDADAPMHPTIEDYEMIESREDIKTLRQNLNMMKRLHGSCSSEAKDAKSSLESSLNTLRKLAVADRRKKYFEEADRQRSLGVSTAPLRETAVFKRTATRHSSSVAHAVHIGQLMQQSERQDREFDTAYFQSLIDFIGGIHARHAGDAKDEGDSNAESEDDKPTCLLCTRSFARRPNLTRHMKRAHKKNFDHRFQCPVCLLRGPDSVIIENESHWSNHVAKKHGKLNAPNDISTAPPTSGQARCLICNIVFEGGKRAIRKHLVQFHEKLGLFSRPFSCPECFRLDGTKVTINNLQDWRQHAELCHSSATSAESVLDEDSCLLCGETRAPAVANKHFNKRHRDIFQRPFQCWTCSQTGRPHAVIMSQSDWYCHVATQHTRGGQPAQNGEQRQGFEEEIVFVQGTGHRTCASNRKRGRQGTEEACLEAARTRPTKRRATVPSVCTDETGVSTLDDLRGVIDPRLLEPC</sequence>
<dbReference type="AlphaFoldDB" id="A0AAD9E8T1"/>
<keyword evidence="3" id="KW-0677">Repeat</keyword>
<dbReference type="PROSITE" id="PS00028">
    <property type="entry name" value="ZINC_FINGER_C2H2_1"/>
    <property type="match status" value="1"/>
</dbReference>
<evidence type="ECO:0000256" key="1">
    <source>
        <dbReference type="ARBA" id="ARBA00004123"/>
    </source>
</evidence>
<evidence type="ECO:0000259" key="9">
    <source>
        <dbReference type="PROSITE" id="PS50157"/>
    </source>
</evidence>
<dbReference type="Gene3D" id="3.30.160.60">
    <property type="entry name" value="Classic Zinc Finger"/>
    <property type="match status" value="1"/>
</dbReference>
<dbReference type="InterPro" id="IPR050888">
    <property type="entry name" value="ZnF_C2H2-type_TF"/>
</dbReference>
<dbReference type="SMART" id="SM00355">
    <property type="entry name" value="ZnF_C2H2"/>
    <property type="match status" value="5"/>
</dbReference>
<evidence type="ECO:0000256" key="4">
    <source>
        <dbReference type="ARBA" id="ARBA00022771"/>
    </source>
</evidence>
<dbReference type="Proteomes" id="UP001243330">
    <property type="component" value="Unassembled WGS sequence"/>
</dbReference>
<organism evidence="10 11">
    <name type="scientific">Colletotrichum chrysophilum</name>
    <dbReference type="NCBI Taxonomy" id="1836956"/>
    <lineage>
        <taxon>Eukaryota</taxon>
        <taxon>Fungi</taxon>
        <taxon>Dikarya</taxon>
        <taxon>Ascomycota</taxon>
        <taxon>Pezizomycotina</taxon>
        <taxon>Sordariomycetes</taxon>
        <taxon>Hypocreomycetidae</taxon>
        <taxon>Glomerellales</taxon>
        <taxon>Glomerellaceae</taxon>
        <taxon>Colletotrichum</taxon>
        <taxon>Colletotrichum gloeosporioides species complex</taxon>
    </lineage>
</organism>
<evidence type="ECO:0000256" key="3">
    <source>
        <dbReference type="ARBA" id="ARBA00022737"/>
    </source>
</evidence>
<dbReference type="GO" id="GO:0005634">
    <property type="term" value="C:nucleus"/>
    <property type="evidence" value="ECO:0007669"/>
    <property type="project" value="UniProtKB-SubCell"/>
</dbReference>
<keyword evidence="5" id="KW-0862">Zinc</keyword>
<comment type="caution">
    <text evidence="10">The sequence shown here is derived from an EMBL/GenBank/DDBJ whole genome shotgun (WGS) entry which is preliminary data.</text>
</comment>
<evidence type="ECO:0000313" key="10">
    <source>
        <dbReference type="EMBL" id="KAK1839103.1"/>
    </source>
</evidence>
<evidence type="ECO:0000256" key="8">
    <source>
        <dbReference type="SAM" id="Coils"/>
    </source>
</evidence>
<keyword evidence="4 7" id="KW-0863">Zinc-finger</keyword>
<evidence type="ECO:0000256" key="5">
    <source>
        <dbReference type="ARBA" id="ARBA00022833"/>
    </source>
</evidence>
<dbReference type="PROSITE" id="PS50157">
    <property type="entry name" value="ZINC_FINGER_C2H2_2"/>
    <property type="match status" value="1"/>
</dbReference>
<feature type="domain" description="C2H2-type" evidence="9">
    <location>
        <begin position="610"/>
        <end position="633"/>
    </location>
</feature>
<dbReference type="InterPro" id="IPR021842">
    <property type="entry name" value="DUF3435"/>
</dbReference>
<evidence type="ECO:0000256" key="7">
    <source>
        <dbReference type="PROSITE-ProRule" id="PRU00042"/>
    </source>
</evidence>
<dbReference type="Pfam" id="PF11917">
    <property type="entry name" value="DUF3435"/>
    <property type="match status" value="1"/>
</dbReference>
<evidence type="ECO:0000256" key="6">
    <source>
        <dbReference type="ARBA" id="ARBA00023242"/>
    </source>
</evidence>
<comment type="subcellular location">
    <subcellularLocation>
        <location evidence="1">Nucleus</location>
    </subcellularLocation>
</comment>
<proteinExistence type="predicted"/>
<reference evidence="10" key="1">
    <citation type="submission" date="2023-01" db="EMBL/GenBank/DDBJ databases">
        <title>Colletotrichum chrysophilum M932 genome sequence.</title>
        <authorList>
            <person name="Baroncelli R."/>
        </authorList>
    </citation>
    <scope>NUCLEOTIDE SEQUENCE</scope>
    <source>
        <strain evidence="10">M932</strain>
    </source>
</reference>
<keyword evidence="11" id="KW-1185">Reference proteome</keyword>
<name>A0AAD9E8T1_9PEZI</name>
<keyword evidence="2" id="KW-0479">Metal-binding</keyword>
<dbReference type="InterPro" id="IPR013087">
    <property type="entry name" value="Znf_C2H2_type"/>
</dbReference>
<gene>
    <name evidence="10" type="ORF">CCHR01_18271</name>
</gene>